<name>A0AB34K1F5_PRYPA</name>
<organism evidence="2 3">
    <name type="scientific">Prymnesium parvum</name>
    <name type="common">Toxic golden alga</name>
    <dbReference type="NCBI Taxonomy" id="97485"/>
    <lineage>
        <taxon>Eukaryota</taxon>
        <taxon>Haptista</taxon>
        <taxon>Haptophyta</taxon>
        <taxon>Prymnesiophyceae</taxon>
        <taxon>Prymnesiales</taxon>
        <taxon>Prymnesiaceae</taxon>
        <taxon>Prymnesium</taxon>
    </lineage>
</organism>
<gene>
    <name evidence="2" type="ORF">AB1Y20_009207</name>
</gene>
<feature type="region of interest" description="Disordered" evidence="1">
    <location>
        <begin position="1"/>
        <end position="107"/>
    </location>
</feature>
<reference evidence="2 3" key="1">
    <citation type="journal article" date="2024" name="Science">
        <title>Giant polyketide synthase enzymes in the biosynthesis of giant marine polyether toxins.</title>
        <authorList>
            <person name="Fallon T.R."/>
            <person name="Shende V.V."/>
            <person name="Wierzbicki I.H."/>
            <person name="Pendleton A.L."/>
            <person name="Watervoot N.F."/>
            <person name="Auber R.P."/>
            <person name="Gonzalez D.J."/>
            <person name="Wisecaver J.H."/>
            <person name="Moore B.S."/>
        </authorList>
    </citation>
    <scope>NUCLEOTIDE SEQUENCE [LARGE SCALE GENOMIC DNA]</scope>
    <source>
        <strain evidence="2 3">12B1</strain>
    </source>
</reference>
<comment type="caution">
    <text evidence="2">The sequence shown here is derived from an EMBL/GenBank/DDBJ whole genome shotgun (WGS) entry which is preliminary data.</text>
</comment>
<accession>A0AB34K1F5</accession>
<feature type="compositionally biased region" description="Acidic residues" evidence="1">
    <location>
        <begin position="1"/>
        <end position="16"/>
    </location>
</feature>
<dbReference type="AlphaFoldDB" id="A0AB34K1F5"/>
<keyword evidence="3" id="KW-1185">Reference proteome</keyword>
<evidence type="ECO:0000256" key="1">
    <source>
        <dbReference type="SAM" id="MobiDB-lite"/>
    </source>
</evidence>
<feature type="compositionally biased region" description="Low complexity" evidence="1">
    <location>
        <begin position="38"/>
        <end position="67"/>
    </location>
</feature>
<dbReference type="EMBL" id="JBGBPQ010000002">
    <property type="protein sequence ID" value="KAL1527825.1"/>
    <property type="molecule type" value="Genomic_DNA"/>
</dbReference>
<dbReference type="Proteomes" id="UP001515480">
    <property type="component" value="Unassembled WGS sequence"/>
</dbReference>
<evidence type="ECO:0000313" key="2">
    <source>
        <dbReference type="EMBL" id="KAL1527825.1"/>
    </source>
</evidence>
<evidence type="ECO:0000313" key="3">
    <source>
        <dbReference type="Proteomes" id="UP001515480"/>
    </source>
</evidence>
<proteinExistence type="predicted"/>
<sequence length="536" mass="55264">MALTAEEVEATMDCDNDAAASGASAGKRPAEAPPLEEPAPARVRPPVGPQVAALGGAATHTLPTHTPYHPPEEDASAESLFGRSTHPSEGVTPHGPRTESATARKPAGKVKKLGWLTVSCPANKQGQLTFADVEDAISILLMDLTDESREGGAIEGIPTSPRLVDDSIPAGPWFFGFENQWTAMRIAEAADGKLIVRSSLEHQAAIAGSVAELALRVGRVESSLAAPPAEIGHRVHGRGAVQAATVFVGRCLASKGGLCALGVTAVAAAAPSSSVVARWAAAAAAIGFQALSDAARWAAAAVTRAGREDIREAPLLLKSVAREAARSAVARCVAPKASMVAGADDGLSAPADLLACVMCSAVAPPAGQCKRRSCLYDTGCTELLTNNLDGLVGELRPAGRQLSTPTGVVDLSLEGTFERTLFGVDGRSYTFAAEWCFMPSLPFDVVGHAALKRCLGAFYVDISGDGSSGDGPSVVLHKAGGQSIRMKRSSSGLDWLAYKTEQPVAAAGPQAKACVRKTRIEAHQPPRAASAGQALR</sequence>
<protein>
    <submittedName>
        <fullName evidence="2">Uncharacterized protein</fullName>
    </submittedName>
</protein>